<evidence type="ECO:0000313" key="2">
    <source>
        <dbReference type="EMBL" id="BBH94416.1"/>
    </source>
</evidence>
<gene>
    <name evidence="2" type="ORF">KTA_26150</name>
</gene>
<name>A0A455T3N2_9CHLR</name>
<dbReference type="EMBL" id="AP019377">
    <property type="protein sequence ID" value="BBH94416.1"/>
    <property type="molecule type" value="Genomic_DNA"/>
</dbReference>
<accession>A0A455T3N2</accession>
<dbReference type="AlphaFoldDB" id="A0A455T3N2"/>
<dbReference type="Pfam" id="PF01455">
    <property type="entry name" value="HupF_HypC"/>
    <property type="match status" value="1"/>
</dbReference>
<proteinExistence type="inferred from homology"/>
<organism evidence="2">
    <name type="scientific">Thermogemmatispora argillosa</name>
    <dbReference type="NCBI Taxonomy" id="2045280"/>
    <lineage>
        <taxon>Bacteria</taxon>
        <taxon>Bacillati</taxon>
        <taxon>Chloroflexota</taxon>
        <taxon>Ktedonobacteria</taxon>
        <taxon>Thermogemmatisporales</taxon>
        <taxon>Thermogemmatisporaceae</taxon>
        <taxon>Thermogemmatispora</taxon>
    </lineage>
</organism>
<sequence length="95" mass="10103">MNLEPEQNQRSPLIAQRPLCQPDPEGHCPTCADEAVAATVLSVDKEAGLACVNLGLGEALIDITLLGVVQPGDRLLVHGGVALERLERDEPPDDQ</sequence>
<protein>
    <recommendedName>
        <fullName evidence="3">Hydrogenase assembly protein HupF</fullName>
    </recommendedName>
</protein>
<reference evidence="2" key="1">
    <citation type="submission" date="2018-12" db="EMBL/GenBank/DDBJ databases">
        <title>Novel natural products biosynthetic potential of the class Ktedonobacteria.</title>
        <authorList>
            <person name="Zheng Y."/>
            <person name="Saitou A."/>
            <person name="Wang C.M."/>
            <person name="Toyoda A."/>
            <person name="Minakuchi Y."/>
            <person name="Sekiguchi Y."/>
            <person name="Ueda K."/>
            <person name="Takano H."/>
            <person name="Sakai Y."/>
            <person name="Yokota A."/>
            <person name="Yabe S."/>
        </authorList>
    </citation>
    <scope>NUCLEOTIDE SEQUENCE</scope>
    <source>
        <strain evidence="2">A3-2</strain>
    </source>
</reference>
<dbReference type="InterPro" id="IPR001109">
    <property type="entry name" value="Hydrogenase_HupF/HypC"/>
</dbReference>
<dbReference type="SUPFAM" id="SSF159127">
    <property type="entry name" value="HupF/HypC-like"/>
    <property type="match status" value="1"/>
</dbReference>
<evidence type="ECO:0008006" key="3">
    <source>
        <dbReference type="Google" id="ProtNLM"/>
    </source>
</evidence>
<evidence type="ECO:0000256" key="1">
    <source>
        <dbReference type="ARBA" id="ARBA00006018"/>
    </source>
</evidence>
<dbReference type="Gene3D" id="2.30.30.140">
    <property type="match status" value="1"/>
</dbReference>
<comment type="similarity">
    <text evidence="1">Belongs to the HupF/HypC family.</text>
</comment>